<dbReference type="Proteomes" id="UP000553343">
    <property type="component" value="Unassembled WGS sequence"/>
</dbReference>
<evidence type="ECO:0000256" key="8">
    <source>
        <dbReference type="SAM" id="SignalP"/>
    </source>
</evidence>
<keyword evidence="4 5" id="KW-0720">Serine protease</keyword>
<feature type="signal peptide" evidence="8">
    <location>
        <begin position="1"/>
        <end position="25"/>
    </location>
</feature>
<dbReference type="InterPro" id="IPR036852">
    <property type="entry name" value="Peptidase_S8/S53_dom_sf"/>
</dbReference>
<evidence type="ECO:0000256" key="5">
    <source>
        <dbReference type="PROSITE-ProRule" id="PRU01240"/>
    </source>
</evidence>
<protein>
    <submittedName>
        <fullName evidence="10">S8 family serine peptidase</fullName>
    </submittedName>
</protein>
<dbReference type="PANTHER" id="PTHR43806:SF11">
    <property type="entry name" value="CEREVISIN-RELATED"/>
    <property type="match status" value="1"/>
</dbReference>
<comment type="similarity">
    <text evidence="1 5 6">Belongs to the peptidase S8 family.</text>
</comment>
<sequence length="486" mass="52286">MNFCRFLNVCFAVVLLLCWPVLASAFQGIEKIIDPELLEQAEKSLEPVQIIVTLKGCEETKSINFGQDAFKKMRIQSNVARIQEKVISKVALGKGHVRHRLENLPIMGADVSYTDLKSLAGLDEVVMIEKDHPLILHTAQGLELMNTGNFRNSGSGRHVAIAIVDSGVDYSHPALGGGRFPNSKVLGGYDFGDNDADPMDNHGHGSSCAGISAGLNQKYGDYRGGVAPGAGIYALKTSNRHDEISTIAIQKSIDWCISHQLDIPDQPIMIISMSLGTPNWHSDIYCDGESRSTQSILDMADANGIAVFVSSGNEADPKGISFSACMKNTIAVGAVYDGRFGRAGFSNCSDGSTAADQVTCYSNSAPILDLLAPSHCAYTPSWPEGKYNPEFGGTSAACPYAAGAAALIQSYHKKKTGRFLSVKELRRLMIETGDPIKDQKSRITTPRVNITNALQSLDIEGDRSQGGGGSNRAIDQLRDILQDANQ</sequence>
<dbReference type="InterPro" id="IPR023827">
    <property type="entry name" value="Peptidase_S8_Asp-AS"/>
</dbReference>
<evidence type="ECO:0000256" key="1">
    <source>
        <dbReference type="ARBA" id="ARBA00011073"/>
    </source>
</evidence>
<dbReference type="GO" id="GO:0006508">
    <property type="term" value="P:proteolysis"/>
    <property type="evidence" value="ECO:0007669"/>
    <property type="project" value="UniProtKB-KW"/>
</dbReference>
<evidence type="ECO:0000256" key="6">
    <source>
        <dbReference type="RuleBase" id="RU003355"/>
    </source>
</evidence>
<keyword evidence="3 5" id="KW-0378">Hydrolase</keyword>
<proteinExistence type="inferred from homology"/>
<dbReference type="AlphaFoldDB" id="A0A850T9N0"/>
<evidence type="ECO:0000259" key="9">
    <source>
        <dbReference type="Pfam" id="PF00082"/>
    </source>
</evidence>
<dbReference type="SUPFAM" id="SSF52743">
    <property type="entry name" value="Subtilisin-like"/>
    <property type="match status" value="1"/>
</dbReference>
<dbReference type="PROSITE" id="PS51892">
    <property type="entry name" value="SUBTILASE"/>
    <property type="match status" value="1"/>
</dbReference>
<evidence type="ECO:0000256" key="2">
    <source>
        <dbReference type="ARBA" id="ARBA00022670"/>
    </source>
</evidence>
<feature type="active site" description="Charge relay system" evidence="5">
    <location>
        <position position="204"/>
    </location>
</feature>
<evidence type="ECO:0000313" key="11">
    <source>
        <dbReference type="Proteomes" id="UP000553343"/>
    </source>
</evidence>
<reference evidence="10 11" key="1">
    <citation type="submission" date="2020-06" db="EMBL/GenBank/DDBJ databases">
        <title>High-quality draft genome of sulfate reducer Desulfobacter latus type strain AcrS2 isolated from marine sediment.</title>
        <authorList>
            <person name="Hoppe M."/>
            <person name="Larsen C.K."/>
            <person name="Marshall I.P.G."/>
            <person name="Schramm A."/>
            <person name="Marietou A.G."/>
        </authorList>
    </citation>
    <scope>NUCLEOTIDE SEQUENCE [LARGE SCALE GENOMIC DNA]</scope>
    <source>
        <strain evidence="10 11">AcRS2</strain>
    </source>
</reference>
<dbReference type="RefSeq" id="WP_218576719.1">
    <property type="nucleotide sequence ID" value="NZ_JACADJ010000054.1"/>
</dbReference>
<keyword evidence="8" id="KW-0732">Signal</keyword>
<dbReference type="Pfam" id="PF00082">
    <property type="entry name" value="Peptidase_S8"/>
    <property type="match status" value="1"/>
</dbReference>
<keyword evidence="2 5" id="KW-0645">Protease</keyword>
<dbReference type="InterPro" id="IPR050131">
    <property type="entry name" value="Peptidase_S8_subtilisin-like"/>
</dbReference>
<feature type="domain" description="Peptidase S8/S53" evidence="9">
    <location>
        <begin position="156"/>
        <end position="433"/>
    </location>
</feature>
<dbReference type="PROSITE" id="PS00138">
    <property type="entry name" value="SUBTILASE_SER"/>
    <property type="match status" value="1"/>
</dbReference>
<organism evidence="10 11">
    <name type="scientific">Desulfobacter latus</name>
    <dbReference type="NCBI Taxonomy" id="2292"/>
    <lineage>
        <taxon>Bacteria</taxon>
        <taxon>Pseudomonadati</taxon>
        <taxon>Thermodesulfobacteriota</taxon>
        <taxon>Desulfobacteria</taxon>
        <taxon>Desulfobacterales</taxon>
        <taxon>Desulfobacteraceae</taxon>
        <taxon>Desulfobacter</taxon>
    </lineage>
</organism>
<evidence type="ECO:0000256" key="4">
    <source>
        <dbReference type="ARBA" id="ARBA00022825"/>
    </source>
</evidence>
<dbReference type="InterPro" id="IPR023828">
    <property type="entry name" value="Peptidase_S8_Ser-AS"/>
</dbReference>
<dbReference type="InterPro" id="IPR015500">
    <property type="entry name" value="Peptidase_S8_subtilisin-rel"/>
</dbReference>
<dbReference type="Gene3D" id="3.40.50.200">
    <property type="entry name" value="Peptidase S8/S53 domain"/>
    <property type="match status" value="1"/>
</dbReference>
<dbReference type="EMBL" id="JACADJ010000054">
    <property type="protein sequence ID" value="NWH05995.1"/>
    <property type="molecule type" value="Genomic_DNA"/>
</dbReference>
<dbReference type="InterPro" id="IPR000209">
    <property type="entry name" value="Peptidase_S8/S53_dom"/>
</dbReference>
<gene>
    <name evidence="10" type="ORF">HXW94_13525</name>
</gene>
<accession>A0A850T9N0</accession>
<feature type="active site" description="Charge relay system" evidence="5">
    <location>
        <position position="165"/>
    </location>
</feature>
<dbReference type="PROSITE" id="PS00136">
    <property type="entry name" value="SUBTILASE_ASP"/>
    <property type="match status" value="1"/>
</dbReference>
<dbReference type="PRINTS" id="PR00723">
    <property type="entry name" value="SUBTILISIN"/>
</dbReference>
<keyword evidence="11" id="KW-1185">Reference proteome</keyword>
<evidence type="ECO:0000256" key="7">
    <source>
        <dbReference type="SAM" id="MobiDB-lite"/>
    </source>
</evidence>
<dbReference type="GO" id="GO:0004252">
    <property type="term" value="F:serine-type endopeptidase activity"/>
    <property type="evidence" value="ECO:0007669"/>
    <property type="project" value="UniProtKB-UniRule"/>
</dbReference>
<feature type="active site" description="Charge relay system" evidence="5">
    <location>
        <position position="395"/>
    </location>
</feature>
<evidence type="ECO:0000313" key="10">
    <source>
        <dbReference type="EMBL" id="NWH05995.1"/>
    </source>
</evidence>
<name>A0A850T9N0_9BACT</name>
<feature type="region of interest" description="Disordered" evidence="7">
    <location>
        <begin position="459"/>
        <end position="486"/>
    </location>
</feature>
<comment type="caution">
    <text evidence="10">The sequence shown here is derived from an EMBL/GenBank/DDBJ whole genome shotgun (WGS) entry which is preliminary data.</text>
</comment>
<evidence type="ECO:0000256" key="3">
    <source>
        <dbReference type="ARBA" id="ARBA00022801"/>
    </source>
</evidence>
<feature type="compositionally biased region" description="Basic and acidic residues" evidence="7">
    <location>
        <begin position="475"/>
        <end position="486"/>
    </location>
</feature>
<feature type="chain" id="PRO_5032312486" evidence="8">
    <location>
        <begin position="26"/>
        <end position="486"/>
    </location>
</feature>
<dbReference type="PANTHER" id="PTHR43806">
    <property type="entry name" value="PEPTIDASE S8"/>
    <property type="match status" value="1"/>
</dbReference>